<gene>
    <name evidence="6" type="ORF">AC625_11540</name>
</gene>
<dbReference type="InterPro" id="IPR017871">
    <property type="entry name" value="ABC_transporter-like_CS"/>
</dbReference>
<dbReference type="PATRIC" id="fig|1679170.3.peg.2609"/>
<dbReference type="GO" id="GO:0005524">
    <property type="term" value="F:ATP binding"/>
    <property type="evidence" value="ECO:0007669"/>
    <property type="project" value="UniProtKB-KW"/>
</dbReference>
<dbReference type="Proteomes" id="UP000037146">
    <property type="component" value="Unassembled WGS sequence"/>
</dbReference>
<dbReference type="RefSeq" id="WP_049681415.1">
    <property type="nucleotide sequence ID" value="NZ_LFZW01000001.1"/>
</dbReference>
<reference evidence="7" key="1">
    <citation type="submission" date="2015-07" db="EMBL/GenBank/DDBJ databases">
        <title>Genome sequencing project for genomic taxonomy and phylogenomics of Bacillus-like bacteria.</title>
        <authorList>
            <person name="Liu B."/>
            <person name="Wang J."/>
            <person name="Zhu Y."/>
            <person name="Liu G."/>
            <person name="Chen Q."/>
            <person name="Chen Z."/>
            <person name="Lan J."/>
            <person name="Che J."/>
            <person name="Ge C."/>
            <person name="Shi H."/>
            <person name="Pan Z."/>
            <person name="Liu X."/>
        </authorList>
    </citation>
    <scope>NUCLEOTIDE SEQUENCE [LARGE SCALE GENOMIC DNA]</scope>
    <source>
        <strain evidence="7">FJAT-27997</strain>
    </source>
</reference>
<dbReference type="GO" id="GO:0016887">
    <property type="term" value="F:ATP hydrolysis activity"/>
    <property type="evidence" value="ECO:0007669"/>
    <property type="project" value="InterPro"/>
</dbReference>
<dbReference type="EMBL" id="LFZW01000001">
    <property type="protein sequence ID" value="KMY50062.1"/>
    <property type="molecule type" value="Genomic_DNA"/>
</dbReference>
<proteinExistence type="predicted"/>
<dbReference type="InterPro" id="IPR003593">
    <property type="entry name" value="AAA+_ATPase"/>
</dbReference>
<dbReference type="PANTHER" id="PTHR42788:SF13">
    <property type="entry name" value="ALIPHATIC SULFONATES IMPORT ATP-BINDING PROTEIN SSUB"/>
    <property type="match status" value="1"/>
</dbReference>
<evidence type="ECO:0000256" key="1">
    <source>
        <dbReference type="ARBA" id="ARBA00022448"/>
    </source>
</evidence>
<dbReference type="STRING" id="1679170.AC625_11540"/>
<dbReference type="PANTHER" id="PTHR42788">
    <property type="entry name" value="TAURINE IMPORT ATP-BINDING PROTEIN-RELATED"/>
    <property type="match status" value="1"/>
</dbReference>
<evidence type="ECO:0000259" key="5">
    <source>
        <dbReference type="PROSITE" id="PS50893"/>
    </source>
</evidence>
<keyword evidence="1" id="KW-0813">Transport</keyword>
<sequence length="248" mass="27671">MVFLLVNDVTYSYQGKGSVINRVSWGIEEGEFHCLLGKSGCGKTTLLKLAAGLLQVDTGSIFLNGKEVVKPSPEAGFVFQSPTLLEWKTVMDNVLLPVSLRRKVTTKDRENAMKLLETVGLAEYIQRYPAQLSGGQQSRVAIARALIQQPSMMFLDEPFAALDAITREELQDDLLKICKQQNTTVLFITHDISEAVYLSDRIAVMDQGSIIYQTAVQLSKPRTVEVRYSPYFNDLCLDVRQVMGAERS</sequence>
<evidence type="ECO:0000313" key="7">
    <source>
        <dbReference type="Proteomes" id="UP000037146"/>
    </source>
</evidence>
<comment type="caution">
    <text evidence="6">The sequence shown here is derived from an EMBL/GenBank/DDBJ whole genome shotgun (WGS) entry which is preliminary data.</text>
</comment>
<protein>
    <submittedName>
        <fullName evidence="6">Nitrate ABC transporter ATP-binding protein</fullName>
    </submittedName>
</protein>
<evidence type="ECO:0000256" key="3">
    <source>
        <dbReference type="ARBA" id="ARBA00022840"/>
    </source>
</evidence>
<dbReference type="PROSITE" id="PS00211">
    <property type="entry name" value="ABC_TRANSPORTER_1"/>
    <property type="match status" value="1"/>
</dbReference>
<evidence type="ECO:0000313" key="6">
    <source>
        <dbReference type="EMBL" id="KMY50062.1"/>
    </source>
</evidence>
<feature type="domain" description="ABC transporter" evidence="5">
    <location>
        <begin position="4"/>
        <end position="232"/>
    </location>
</feature>
<accession>A0A0K9GUZ3</accession>
<dbReference type="InterPro" id="IPR050166">
    <property type="entry name" value="ABC_transporter_ATP-bind"/>
</dbReference>
<dbReference type="CDD" id="cd03293">
    <property type="entry name" value="ABC_NrtD_SsuB_transporters"/>
    <property type="match status" value="1"/>
</dbReference>
<keyword evidence="2" id="KW-0547">Nucleotide-binding</keyword>
<dbReference type="Pfam" id="PF00005">
    <property type="entry name" value="ABC_tran"/>
    <property type="match status" value="1"/>
</dbReference>
<keyword evidence="4" id="KW-1278">Translocase</keyword>
<keyword evidence="3 6" id="KW-0067">ATP-binding</keyword>
<dbReference type="SMART" id="SM00382">
    <property type="entry name" value="AAA"/>
    <property type="match status" value="1"/>
</dbReference>
<dbReference type="SUPFAM" id="SSF52540">
    <property type="entry name" value="P-loop containing nucleoside triphosphate hydrolases"/>
    <property type="match status" value="1"/>
</dbReference>
<dbReference type="InterPro" id="IPR003439">
    <property type="entry name" value="ABC_transporter-like_ATP-bd"/>
</dbReference>
<dbReference type="Gene3D" id="3.40.50.300">
    <property type="entry name" value="P-loop containing nucleotide triphosphate hydrolases"/>
    <property type="match status" value="1"/>
</dbReference>
<dbReference type="OrthoDB" id="9802264at2"/>
<keyword evidence="7" id="KW-1185">Reference proteome</keyword>
<dbReference type="PROSITE" id="PS50893">
    <property type="entry name" value="ABC_TRANSPORTER_2"/>
    <property type="match status" value="1"/>
</dbReference>
<name>A0A0K9GUZ3_9BACI</name>
<dbReference type="InterPro" id="IPR027417">
    <property type="entry name" value="P-loop_NTPase"/>
</dbReference>
<organism evidence="6 7">
    <name type="scientific">Peribacillus loiseleuriae</name>
    <dbReference type="NCBI Taxonomy" id="1679170"/>
    <lineage>
        <taxon>Bacteria</taxon>
        <taxon>Bacillati</taxon>
        <taxon>Bacillota</taxon>
        <taxon>Bacilli</taxon>
        <taxon>Bacillales</taxon>
        <taxon>Bacillaceae</taxon>
        <taxon>Peribacillus</taxon>
    </lineage>
</organism>
<evidence type="ECO:0000256" key="4">
    <source>
        <dbReference type="ARBA" id="ARBA00022967"/>
    </source>
</evidence>
<evidence type="ECO:0000256" key="2">
    <source>
        <dbReference type="ARBA" id="ARBA00022741"/>
    </source>
</evidence>
<dbReference type="AlphaFoldDB" id="A0A0K9GUZ3"/>